<dbReference type="AlphaFoldDB" id="A0A934MDG3"/>
<dbReference type="EMBL" id="JAEKPD010000006">
    <property type="protein sequence ID" value="MBJ3762346.1"/>
    <property type="molecule type" value="Genomic_DNA"/>
</dbReference>
<name>A0A934MDG3_9RHOB</name>
<gene>
    <name evidence="1" type="ORF">ILP92_06275</name>
</gene>
<reference evidence="1" key="1">
    <citation type="submission" date="2020-12" db="EMBL/GenBank/DDBJ databases">
        <title>Bacterial taxonomy.</title>
        <authorList>
            <person name="Pan X."/>
        </authorList>
    </citation>
    <scope>NUCLEOTIDE SEQUENCE</scope>
    <source>
        <strain evidence="1">KCTC 52957</strain>
    </source>
</reference>
<dbReference type="Proteomes" id="UP000642488">
    <property type="component" value="Unassembled WGS sequence"/>
</dbReference>
<organism evidence="1 2">
    <name type="scientific">Palleronia pontilimi</name>
    <dbReference type="NCBI Taxonomy" id="1964209"/>
    <lineage>
        <taxon>Bacteria</taxon>
        <taxon>Pseudomonadati</taxon>
        <taxon>Pseudomonadota</taxon>
        <taxon>Alphaproteobacteria</taxon>
        <taxon>Rhodobacterales</taxon>
        <taxon>Roseobacteraceae</taxon>
        <taxon>Palleronia</taxon>
    </lineage>
</organism>
<evidence type="ECO:0000313" key="1">
    <source>
        <dbReference type="EMBL" id="MBJ3762346.1"/>
    </source>
</evidence>
<evidence type="ECO:0000313" key="2">
    <source>
        <dbReference type="Proteomes" id="UP000642488"/>
    </source>
</evidence>
<keyword evidence="2" id="KW-1185">Reference proteome</keyword>
<protein>
    <submittedName>
        <fullName evidence="1">Uncharacterized protein</fullName>
    </submittedName>
</protein>
<accession>A0A934MDG3</accession>
<dbReference type="RefSeq" id="WP_198915526.1">
    <property type="nucleotide sequence ID" value="NZ_JAEKPD010000006.1"/>
</dbReference>
<sequence length="167" mass="18368">MTAPAQYDAEFSTFLTALGHLNYSFSNTESLLIHLIAGLLGTSKDAATIVFLTLNTTRARIDLVDRLAKQDSVAPELRDKLLAATGDLARQAPLRNRLNHCIYAFDSQSGQASSILMRIADRRKEVKIGQEMRIDADATDKVRAATESLHALNLRLRTLIVEAGFPT</sequence>
<proteinExistence type="predicted"/>
<comment type="caution">
    <text evidence="1">The sequence shown here is derived from an EMBL/GenBank/DDBJ whole genome shotgun (WGS) entry which is preliminary data.</text>
</comment>